<protein>
    <recommendedName>
        <fullName evidence="2">Thiol:disulfide interchange protein</fullName>
    </recommendedName>
</protein>
<proteinExistence type="inferred from homology"/>
<keyword evidence="2" id="KW-0574">Periplasm</keyword>
<dbReference type="Pfam" id="PF13462">
    <property type="entry name" value="Thioredoxin_4"/>
    <property type="match status" value="1"/>
</dbReference>
<accession>A0A0U1P6L3</accession>
<dbReference type="InterPro" id="IPR036249">
    <property type="entry name" value="Thioredoxin-like_sf"/>
</dbReference>
<feature type="chain" id="PRO_5006712589" description="Thiol:disulfide interchange protein" evidence="4">
    <location>
        <begin position="21"/>
        <end position="208"/>
    </location>
</feature>
<dbReference type="SUPFAM" id="SSF52833">
    <property type="entry name" value="Thioredoxin-like"/>
    <property type="match status" value="1"/>
</dbReference>
<evidence type="ECO:0000259" key="5">
    <source>
        <dbReference type="Pfam" id="PF13462"/>
    </source>
</evidence>
<reference evidence="7" key="1">
    <citation type="submission" date="2012-12" db="EMBL/GenBank/DDBJ databases">
        <title>Genome Sequence of Photobacterium leiognathi lrivu.4.1.</title>
        <authorList>
            <person name="Urbanczyk H."/>
            <person name="Ogura Y."/>
            <person name="Hayashi T."/>
            <person name="Dunlap P.V."/>
        </authorList>
    </citation>
    <scope>NUCLEOTIDE SEQUENCE [LARGE SCALE GENOMIC DNA]</scope>
    <source>
        <strain evidence="7">lrivu.4.1</strain>
    </source>
</reference>
<dbReference type="GO" id="GO:0016853">
    <property type="term" value="F:isomerase activity"/>
    <property type="evidence" value="ECO:0007669"/>
    <property type="project" value="UniProtKB-KW"/>
</dbReference>
<dbReference type="PROSITE" id="PS51257">
    <property type="entry name" value="PROKAR_LIPOPROTEIN"/>
    <property type="match status" value="1"/>
</dbReference>
<dbReference type="HOGENOM" id="CLU_114523_0_0_6"/>
<evidence type="ECO:0000256" key="1">
    <source>
        <dbReference type="ARBA" id="ARBA00022729"/>
    </source>
</evidence>
<evidence type="ECO:0000313" key="6">
    <source>
        <dbReference type="EMBL" id="GAD30004.1"/>
    </source>
</evidence>
<comment type="subcellular location">
    <subcellularLocation>
        <location evidence="2">Periplasm</location>
    </subcellularLocation>
</comment>
<name>A0A0U1P6L3_PHOLE</name>
<dbReference type="InterPro" id="IPR050824">
    <property type="entry name" value="Thiol_disulfide_DsbA"/>
</dbReference>
<sequence>MKRIYQSFFVVLLAALTLTACTDSKTPQEGDKYSVIPTPMPNLPAVTEIFSLSCGHCRNMESMLPEIKKLTNTKDVNQVHVIFNESAQKAAFIFYAAMVQTDNKPSHKLKEALFAFVQDSPKDMTNEQRQAALTKIFHDNGLKSPYELTKEQQAEVFKMFQQSEAIVRDAALQSVPAFLINGKYLVNTSAHDSLQDMANTITYLKDKK</sequence>
<evidence type="ECO:0000313" key="7">
    <source>
        <dbReference type="Proteomes" id="UP000030675"/>
    </source>
</evidence>
<dbReference type="InterPro" id="IPR023205">
    <property type="entry name" value="DsbA/DsbL"/>
</dbReference>
<dbReference type="PANTHER" id="PTHR35891:SF3">
    <property type="entry name" value="THIOL:DISULFIDE INTERCHANGE PROTEIN DSBL"/>
    <property type="match status" value="1"/>
</dbReference>
<dbReference type="eggNOG" id="COG1651">
    <property type="taxonomic scope" value="Bacteria"/>
</dbReference>
<feature type="signal peptide" evidence="4">
    <location>
        <begin position="1"/>
        <end position="20"/>
    </location>
</feature>
<comment type="similarity">
    <text evidence="2">Belongs to the thioredoxin family.</text>
</comment>
<dbReference type="PIRSF" id="PIRSF001488">
    <property type="entry name" value="Tdi_protein"/>
    <property type="match status" value="1"/>
</dbReference>
<dbReference type="RefSeq" id="WP_023932545.1">
    <property type="nucleotide sequence ID" value="NZ_DF196819.1"/>
</dbReference>
<evidence type="ECO:0000256" key="4">
    <source>
        <dbReference type="SAM" id="SignalP"/>
    </source>
</evidence>
<gene>
    <name evidence="6" type="ORF">PLEI_1659</name>
</gene>
<feature type="domain" description="Thioredoxin-like fold" evidence="5">
    <location>
        <begin position="46"/>
        <end position="195"/>
    </location>
</feature>
<dbReference type="Proteomes" id="UP000030675">
    <property type="component" value="Unassembled WGS sequence"/>
</dbReference>
<dbReference type="GO" id="GO:0042597">
    <property type="term" value="C:periplasmic space"/>
    <property type="evidence" value="ECO:0007669"/>
    <property type="project" value="UniProtKB-SubCell"/>
</dbReference>
<dbReference type="Gene3D" id="3.40.30.10">
    <property type="entry name" value="Glutaredoxin"/>
    <property type="match status" value="1"/>
</dbReference>
<dbReference type="CDD" id="cd03019">
    <property type="entry name" value="DsbA_DsbA"/>
    <property type="match status" value="1"/>
</dbReference>
<dbReference type="EMBL" id="DF196819">
    <property type="protein sequence ID" value="GAD30004.1"/>
    <property type="molecule type" value="Genomic_DNA"/>
</dbReference>
<evidence type="ECO:0000256" key="3">
    <source>
        <dbReference type="PIRSR" id="PIRSR001488-1"/>
    </source>
</evidence>
<dbReference type="PANTHER" id="PTHR35891">
    <property type="entry name" value="THIOL:DISULFIDE INTERCHANGE PROTEIN DSBA"/>
    <property type="match status" value="1"/>
</dbReference>
<keyword evidence="6" id="KW-0413">Isomerase</keyword>
<keyword evidence="2" id="KW-1015">Disulfide bond</keyword>
<dbReference type="GeneID" id="99739412"/>
<dbReference type="AlphaFoldDB" id="A0A0U1P6L3"/>
<keyword evidence="1 4" id="KW-0732">Signal</keyword>
<organism evidence="6 7">
    <name type="scientific">Photobacterium leiognathi lrivu.4.1</name>
    <dbReference type="NCBI Taxonomy" id="1248232"/>
    <lineage>
        <taxon>Bacteria</taxon>
        <taxon>Pseudomonadati</taxon>
        <taxon>Pseudomonadota</taxon>
        <taxon>Gammaproteobacteria</taxon>
        <taxon>Vibrionales</taxon>
        <taxon>Vibrionaceae</taxon>
        <taxon>Photobacterium</taxon>
    </lineage>
</organism>
<feature type="disulfide bond" description="Redox-active" evidence="3">
    <location>
        <begin position="54"/>
        <end position="57"/>
    </location>
</feature>
<dbReference type="InterPro" id="IPR012336">
    <property type="entry name" value="Thioredoxin-like_fold"/>
</dbReference>
<evidence type="ECO:0000256" key="2">
    <source>
        <dbReference type="PIRNR" id="PIRNR001488"/>
    </source>
</evidence>